<keyword evidence="3" id="KW-1185">Reference proteome</keyword>
<keyword evidence="1" id="KW-0732">Signal</keyword>
<sequence length="285" mass="29534">MALPSRSLLGLAAACAASVLCVSGPARAQGSEITPSDYLASLRSMADSLPPRRVGTASTVGLPSGFTLPRGTGFAALALSDRRERTGSENLDGSGALGLGFGDAEETVGVDVILGFSSVGKGEGNEIDWDDFGDSGSVSIKFARRIPAPFEGEVASVAVGVDRAGRWGDMEEADPSYYAAGTTTFSLPVNDDILLPGLMTLGYATEIGTSEDEDGLFFGLGLGVSDHLSLGASWYGDEVIAGVTSTFEVSDRLDLQLGLSYGDVGQRNSDGRWMLSIAVVRADIF</sequence>
<evidence type="ECO:0000256" key="1">
    <source>
        <dbReference type="SAM" id="SignalP"/>
    </source>
</evidence>
<feature type="signal peptide" evidence="1">
    <location>
        <begin position="1"/>
        <end position="28"/>
    </location>
</feature>
<name>A0A1G8QK36_9RHOB</name>
<protein>
    <recommendedName>
        <fullName evidence="4">MetA-pathway of phenol degradation</fullName>
    </recommendedName>
</protein>
<organism evidence="2 3">
    <name type="scientific">Salipiger marinus</name>
    <dbReference type="NCBI Taxonomy" id="555512"/>
    <lineage>
        <taxon>Bacteria</taxon>
        <taxon>Pseudomonadati</taxon>
        <taxon>Pseudomonadota</taxon>
        <taxon>Alphaproteobacteria</taxon>
        <taxon>Rhodobacterales</taxon>
        <taxon>Roseobacteraceae</taxon>
        <taxon>Salipiger</taxon>
    </lineage>
</organism>
<evidence type="ECO:0000313" key="3">
    <source>
        <dbReference type="Proteomes" id="UP000199093"/>
    </source>
</evidence>
<reference evidence="2 3" key="1">
    <citation type="submission" date="2016-10" db="EMBL/GenBank/DDBJ databases">
        <authorList>
            <person name="de Groot N.N."/>
        </authorList>
    </citation>
    <scope>NUCLEOTIDE SEQUENCE [LARGE SCALE GENOMIC DNA]</scope>
    <source>
        <strain evidence="2 3">DSM 26424</strain>
    </source>
</reference>
<evidence type="ECO:0008006" key="4">
    <source>
        <dbReference type="Google" id="ProtNLM"/>
    </source>
</evidence>
<accession>A0A1G8QK36</accession>
<dbReference type="Proteomes" id="UP000199093">
    <property type="component" value="Unassembled WGS sequence"/>
</dbReference>
<gene>
    <name evidence="2" type="ORF">SAMN04487993_101639</name>
</gene>
<feature type="chain" id="PRO_5011626734" description="MetA-pathway of phenol degradation" evidence="1">
    <location>
        <begin position="29"/>
        <end position="285"/>
    </location>
</feature>
<dbReference type="STRING" id="555512.SAMN04487993_101639"/>
<proteinExistence type="predicted"/>
<evidence type="ECO:0000313" key="2">
    <source>
        <dbReference type="EMBL" id="SDJ05154.1"/>
    </source>
</evidence>
<dbReference type="AlphaFoldDB" id="A0A1G8QK36"/>
<dbReference type="EMBL" id="FNEJ01000016">
    <property type="protein sequence ID" value="SDJ05154.1"/>
    <property type="molecule type" value="Genomic_DNA"/>
</dbReference>